<dbReference type="PROSITE" id="PS51352">
    <property type="entry name" value="THIOREDOXIN_2"/>
    <property type="match status" value="1"/>
</dbReference>
<dbReference type="Gene3D" id="3.40.30.10">
    <property type="entry name" value="Glutaredoxin"/>
    <property type="match status" value="1"/>
</dbReference>
<evidence type="ECO:0000259" key="2">
    <source>
        <dbReference type="PROSITE" id="PS51352"/>
    </source>
</evidence>
<comment type="caution">
    <text evidence="3">The sequence shown here is derived from an EMBL/GenBank/DDBJ whole genome shotgun (WGS) entry which is preliminary data.</text>
</comment>
<dbReference type="Proteomes" id="UP000027192">
    <property type="component" value="Unassembled WGS sequence"/>
</dbReference>
<dbReference type="AlphaFoldDB" id="A0A066RQ25"/>
<protein>
    <recommendedName>
        <fullName evidence="2">Thioredoxin domain-containing protein</fullName>
    </recommendedName>
</protein>
<dbReference type="PANTHER" id="PTHR42852:SF13">
    <property type="entry name" value="PROTEIN DIPZ"/>
    <property type="match status" value="1"/>
</dbReference>
<dbReference type="GO" id="GO:0016491">
    <property type="term" value="F:oxidoreductase activity"/>
    <property type="evidence" value="ECO:0007669"/>
    <property type="project" value="InterPro"/>
</dbReference>
<keyword evidence="4" id="KW-1185">Reference proteome</keyword>
<dbReference type="GO" id="GO:0016209">
    <property type="term" value="F:antioxidant activity"/>
    <property type="evidence" value="ECO:0007669"/>
    <property type="project" value="InterPro"/>
</dbReference>
<dbReference type="CDD" id="cd02966">
    <property type="entry name" value="TlpA_like_family"/>
    <property type="match status" value="1"/>
</dbReference>
<sequence length="172" mass="19371">MKTSVLFHKGWQAMVMALALSLPAVQAAETDQTAPLFTATTLSGQEFKLSDYLGKQPVYLKFWATWCSYCKAEMPHLNAIEKQFGDEVKVVSVNVGFNDSVANIQQFFRQEGYDIPTIFDAKGEITQMYQVVGTPQHILIDKDGKVAYRTFLATDQLDQTIARWAQQDVAQH</sequence>
<dbReference type="InterPro" id="IPR036249">
    <property type="entry name" value="Thioredoxin-like_sf"/>
</dbReference>
<gene>
    <name evidence="3" type="ORF">EA58_05905</name>
</gene>
<dbReference type="EMBL" id="JMIB01000008">
    <property type="protein sequence ID" value="KDM92474.1"/>
    <property type="molecule type" value="Genomic_DNA"/>
</dbReference>
<dbReference type="PANTHER" id="PTHR42852">
    <property type="entry name" value="THIOL:DISULFIDE INTERCHANGE PROTEIN DSBE"/>
    <property type="match status" value="1"/>
</dbReference>
<organism evidence="3 4">
    <name type="scientific">Photobacterium galatheae</name>
    <dbReference type="NCBI Taxonomy" id="1654360"/>
    <lineage>
        <taxon>Bacteria</taxon>
        <taxon>Pseudomonadati</taxon>
        <taxon>Pseudomonadota</taxon>
        <taxon>Gammaproteobacteria</taxon>
        <taxon>Vibrionales</taxon>
        <taxon>Vibrionaceae</taxon>
        <taxon>Photobacterium</taxon>
    </lineage>
</organism>
<evidence type="ECO:0000313" key="3">
    <source>
        <dbReference type="EMBL" id="KDM92474.1"/>
    </source>
</evidence>
<dbReference type="InterPro" id="IPR013766">
    <property type="entry name" value="Thioredoxin_domain"/>
</dbReference>
<dbReference type="InterPro" id="IPR050553">
    <property type="entry name" value="Thioredoxin_ResA/DsbE_sf"/>
</dbReference>
<feature type="signal peptide" evidence="1">
    <location>
        <begin position="1"/>
        <end position="27"/>
    </location>
</feature>
<accession>A0A066RQ25</accession>
<dbReference type="RefSeq" id="WP_051641911.1">
    <property type="nucleotide sequence ID" value="NZ_JAGSGC010000001.1"/>
</dbReference>
<name>A0A066RQ25_9GAMM</name>
<evidence type="ECO:0000256" key="1">
    <source>
        <dbReference type="SAM" id="SignalP"/>
    </source>
</evidence>
<feature type="chain" id="PRO_5015508839" description="Thioredoxin domain-containing protein" evidence="1">
    <location>
        <begin position="28"/>
        <end position="172"/>
    </location>
</feature>
<feature type="domain" description="Thioredoxin" evidence="2">
    <location>
        <begin position="28"/>
        <end position="170"/>
    </location>
</feature>
<reference evidence="3 4" key="1">
    <citation type="submission" date="2014-04" db="EMBL/GenBank/DDBJ databases">
        <title>Draft genome sequence of Photobacterium halotolerans S2753: a solonamide, ngercheumicin and holomycin producer.</title>
        <authorList>
            <person name="Machado H.R."/>
            <person name="Gram L."/>
        </authorList>
    </citation>
    <scope>NUCLEOTIDE SEQUENCE [LARGE SCALE GENOMIC DNA]</scope>
    <source>
        <strain evidence="3 4">S2753</strain>
    </source>
</reference>
<dbReference type="Pfam" id="PF00578">
    <property type="entry name" value="AhpC-TSA"/>
    <property type="match status" value="1"/>
</dbReference>
<proteinExistence type="predicted"/>
<dbReference type="SUPFAM" id="SSF52833">
    <property type="entry name" value="Thioredoxin-like"/>
    <property type="match status" value="1"/>
</dbReference>
<keyword evidence="1" id="KW-0732">Signal</keyword>
<dbReference type="InterPro" id="IPR000866">
    <property type="entry name" value="AhpC/TSA"/>
</dbReference>
<dbReference type="STRING" id="1654360.EA58_05905"/>
<evidence type="ECO:0000313" key="4">
    <source>
        <dbReference type="Proteomes" id="UP000027192"/>
    </source>
</evidence>